<dbReference type="NCBIfam" id="TIGR02349">
    <property type="entry name" value="DnaJ_bact"/>
    <property type="match status" value="1"/>
</dbReference>
<dbReference type="InterPro" id="IPR036869">
    <property type="entry name" value="J_dom_sf"/>
</dbReference>
<dbReference type="GO" id="GO:0005524">
    <property type="term" value="F:ATP binding"/>
    <property type="evidence" value="ECO:0007669"/>
    <property type="project" value="InterPro"/>
</dbReference>
<dbReference type="CDD" id="cd06257">
    <property type="entry name" value="DnaJ"/>
    <property type="match status" value="1"/>
</dbReference>
<comment type="domain">
    <text evidence="11">The J domain is necessary and sufficient to stimulate DnaK ATPase activity. Zinc center 1 plays an important role in the autonomous, DnaK-independent chaperone activity of DnaJ. Zinc center 2 is essential for interaction with DnaK and for DnaJ activity.</text>
</comment>
<keyword evidence="7 11" id="KW-0346">Stress response</keyword>
<feature type="binding site" evidence="11">
    <location>
        <position position="182"/>
    </location>
    <ligand>
        <name>Zn(2+)</name>
        <dbReference type="ChEBI" id="CHEBI:29105"/>
        <label>1</label>
    </ligand>
</feature>
<gene>
    <name evidence="11" type="primary">dnaJ</name>
    <name evidence="16" type="ORF">DIW82_02305</name>
</gene>
<dbReference type="Gene3D" id="2.60.260.20">
    <property type="entry name" value="Urease metallochaperone UreE, N-terminal domain"/>
    <property type="match status" value="2"/>
</dbReference>
<comment type="subunit">
    <text evidence="11">Homodimer.</text>
</comment>
<evidence type="ECO:0000259" key="14">
    <source>
        <dbReference type="PROSITE" id="PS50076"/>
    </source>
</evidence>
<protein>
    <recommendedName>
        <fullName evidence="10 11">Chaperone protein DnaJ</fullName>
    </recommendedName>
</protein>
<dbReference type="RefSeq" id="WP_010120481.1">
    <property type="nucleotide sequence ID" value="NZ_DAITTW010000024.1"/>
</dbReference>
<dbReference type="HAMAP" id="MF_01152">
    <property type="entry name" value="DnaJ"/>
    <property type="match status" value="1"/>
</dbReference>
<feature type="compositionally biased region" description="Gly residues" evidence="13">
    <location>
        <begin position="133"/>
        <end position="143"/>
    </location>
</feature>
<dbReference type="PROSITE" id="PS50076">
    <property type="entry name" value="DNAJ_2"/>
    <property type="match status" value="1"/>
</dbReference>
<feature type="binding site" evidence="11">
    <location>
        <position position="202"/>
    </location>
    <ligand>
        <name>Zn(2+)</name>
        <dbReference type="ChEBI" id="CHEBI:29105"/>
        <label>2</label>
    </ligand>
</feature>
<dbReference type="SUPFAM" id="SSF46565">
    <property type="entry name" value="Chaperone J-domain"/>
    <property type="match status" value="1"/>
</dbReference>
<evidence type="ECO:0000256" key="6">
    <source>
        <dbReference type="ARBA" id="ARBA00022833"/>
    </source>
</evidence>
<feature type="region of interest" description="Disordered" evidence="13">
    <location>
        <begin position="133"/>
        <end position="153"/>
    </location>
</feature>
<evidence type="ECO:0000313" key="16">
    <source>
        <dbReference type="EMBL" id="HCT13648.1"/>
    </source>
</evidence>
<reference evidence="16 17" key="1">
    <citation type="journal article" date="2018" name="Nat. Biotechnol.">
        <title>A standardized bacterial taxonomy based on genome phylogeny substantially revises the tree of life.</title>
        <authorList>
            <person name="Parks D.H."/>
            <person name="Chuvochina M."/>
            <person name="Waite D.W."/>
            <person name="Rinke C."/>
            <person name="Skarshewski A."/>
            <person name="Chaumeil P.A."/>
            <person name="Hugenholtz P."/>
        </authorList>
    </citation>
    <scope>NUCLEOTIDE SEQUENCE [LARGE SCALE GENOMIC DNA]</scope>
    <source>
        <strain evidence="16">UBA11247</strain>
    </source>
</reference>
<keyword evidence="3 11" id="KW-0479">Metal-binding</keyword>
<comment type="subcellular location">
    <subcellularLocation>
        <location evidence="11">Cytoplasm</location>
    </subcellularLocation>
</comment>
<dbReference type="NCBIfam" id="NF008035">
    <property type="entry name" value="PRK10767.1"/>
    <property type="match status" value="1"/>
</dbReference>
<keyword evidence="4 11" id="KW-0677">Repeat</keyword>
<evidence type="ECO:0000256" key="7">
    <source>
        <dbReference type="ARBA" id="ARBA00023016"/>
    </source>
</evidence>
<dbReference type="NCBIfam" id="NF010872">
    <property type="entry name" value="PRK14279.1"/>
    <property type="match status" value="1"/>
</dbReference>
<dbReference type="InterPro" id="IPR002939">
    <property type="entry name" value="DnaJ_C"/>
</dbReference>
<dbReference type="PANTHER" id="PTHR43096">
    <property type="entry name" value="DNAJ HOMOLOG 1, MITOCHONDRIAL-RELATED"/>
    <property type="match status" value="1"/>
</dbReference>
<keyword evidence="1 11" id="KW-0963">Cytoplasm</keyword>
<dbReference type="InterPro" id="IPR012724">
    <property type="entry name" value="DnaJ"/>
</dbReference>
<dbReference type="SUPFAM" id="SSF49493">
    <property type="entry name" value="HSP40/DnaJ peptide-binding domain"/>
    <property type="match status" value="2"/>
</dbReference>
<feature type="region of interest" description="Disordered" evidence="13">
    <location>
        <begin position="35"/>
        <end position="54"/>
    </location>
</feature>
<keyword evidence="2 11" id="KW-0235">DNA replication</keyword>
<evidence type="ECO:0000256" key="11">
    <source>
        <dbReference type="HAMAP-Rule" id="MF_01152"/>
    </source>
</evidence>
<dbReference type="GO" id="GO:0042026">
    <property type="term" value="P:protein refolding"/>
    <property type="evidence" value="ECO:0007669"/>
    <property type="project" value="TreeGrafter"/>
</dbReference>
<dbReference type="InterPro" id="IPR001623">
    <property type="entry name" value="DnaJ_domain"/>
</dbReference>
<feature type="repeat" description="CXXCXGXG motif" evidence="11">
    <location>
        <begin position="235"/>
        <end position="242"/>
    </location>
</feature>
<dbReference type="InterPro" id="IPR036410">
    <property type="entry name" value="HSP_DnaJ_Cys-rich_dom_sf"/>
</dbReference>
<dbReference type="CDD" id="cd10719">
    <property type="entry name" value="DnaJ_zf"/>
    <property type="match status" value="1"/>
</dbReference>
<feature type="binding site" evidence="11">
    <location>
        <position position="221"/>
    </location>
    <ligand>
        <name>Zn(2+)</name>
        <dbReference type="ChEBI" id="CHEBI:29105"/>
        <label>2</label>
    </ligand>
</feature>
<evidence type="ECO:0000256" key="8">
    <source>
        <dbReference type="ARBA" id="ARBA00023186"/>
    </source>
</evidence>
<dbReference type="PROSITE" id="PS00636">
    <property type="entry name" value="DNAJ_1"/>
    <property type="match status" value="1"/>
</dbReference>
<evidence type="ECO:0000256" key="5">
    <source>
        <dbReference type="ARBA" id="ARBA00022771"/>
    </source>
</evidence>
<dbReference type="Proteomes" id="UP000261739">
    <property type="component" value="Unassembled WGS sequence"/>
</dbReference>
<evidence type="ECO:0000259" key="15">
    <source>
        <dbReference type="PROSITE" id="PS51188"/>
    </source>
</evidence>
<comment type="similarity">
    <text evidence="9 11">Belongs to the DnaJ family.</text>
</comment>
<dbReference type="GO" id="GO:0009408">
    <property type="term" value="P:response to heat"/>
    <property type="evidence" value="ECO:0007669"/>
    <property type="project" value="InterPro"/>
</dbReference>
<feature type="repeat" description="CXXCXGXG motif" evidence="11">
    <location>
        <begin position="182"/>
        <end position="189"/>
    </location>
</feature>
<dbReference type="CDD" id="cd10747">
    <property type="entry name" value="DnaJ_C"/>
    <property type="match status" value="1"/>
</dbReference>
<comment type="caution">
    <text evidence="16">The sequence shown here is derived from an EMBL/GenBank/DDBJ whole genome shotgun (WGS) entry which is preliminary data.</text>
</comment>
<dbReference type="GO" id="GO:0008270">
    <property type="term" value="F:zinc ion binding"/>
    <property type="evidence" value="ECO:0007669"/>
    <property type="project" value="UniProtKB-UniRule"/>
</dbReference>
<feature type="domain" description="CR-type" evidence="15">
    <location>
        <begin position="169"/>
        <end position="247"/>
    </location>
</feature>
<evidence type="ECO:0000256" key="1">
    <source>
        <dbReference type="ARBA" id="ARBA00022490"/>
    </source>
</evidence>
<dbReference type="SMART" id="SM00271">
    <property type="entry name" value="DnaJ"/>
    <property type="match status" value="1"/>
</dbReference>
<dbReference type="PROSITE" id="PS51188">
    <property type="entry name" value="ZF_CR"/>
    <property type="match status" value="1"/>
</dbReference>
<keyword evidence="5 11" id="KW-0863">Zinc-finger</keyword>
<feature type="binding site" evidence="11">
    <location>
        <position position="235"/>
    </location>
    <ligand>
        <name>Zn(2+)</name>
        <dbReference type="ChEBI" id="CHEBI:29105"/>
        <label>1</label>
    </ligand>
</feature>
<dbReference type="Pfam" id="PF00684">
    <property type="entry name" value="DnaJ_CXXCXGXG"/>
    <property type="match status" value="1"/>
</dbReference>
<dbReference type="Gene3D" id="2.10.230.10">
    <property type="entry name" value="Heat shock protein DnaJ, cysteine-rich domain"/>
    <property type="match status" value="1"/>
</dbReference>
<dbReference type="GO" id="GO:0006260">
    <property type="term" value="P:DNA replication"/>
    <property type="evidence" value="ECO:0007669"/>
    <property type="project" value="UniProtKB-KW"/>
</dbReference>
<keyword evidence="6 11" id="KW-0862">Zinc</keyword>
<evidence type="ECO:0000256" key="4">
    <source>
        <dbReference type="ARBA" id="ARBA00022737"/>
    </source>
</evidence>
<dbReference type="STRING" id="863239.GCA_000213935_01612"/>
<dbReference type="InterPro" id="IPR018253">
    <property type="entry name" value="DnaJ_domain_CS"/>
</dbReference>
<dbReference type="SUPFAM" id="SSF57938">
    <property type="entry name" value="DnaJ/Hsp40 cysteine-rich domain"/>
    <property type="match status" value="1"/>
</dbReference>
<dbReference type="Pfam" id="PF01556">
    <property type="entry name" value="DnaJ_C"/>
    <property type="match status" value="1"/>
</dbReference>
<proteinExistence type="inferred from homology"/>
<dbReference type="EMBL" id="DQID01000065">
    <property type="protein sequence ID" value="HCT13648.1"/>
    <property type="molecule type" value="Genomic_DNA"/>
</dbReference>
<dbReference type="InterPro" id="IPR008971">
    <property type="entry name" value="HSP40/DnaJ_pept-bd"/>
</dbReference>
<evidence type="ECO:0000256" key="9">
    <source>
        <dbReference type="ARBA" id="ARBA00061004"/>
    </source>
</evidence>
<keyword evidence="8 11" id="KW-0143">Chaperone</keyword>
<dbReference type="GO" id="GO:0005737">
    <property type="term" value="C:cytoplasm"/>
    <property type="evidence" value="ECO:0007669"/>
    <property type="project" value="UniProtKB-SubCell"/>
</dbReference>
<feature type="domain" description="J" evidence="14">
    <location>
        <begin position="10"/>
        <end position="75"/>
    </location>
</feature>
<dbReference type="InterPro" id="IPR001305">
    <property type="entry name" value="HSP_DnaJ_Cys-rich_dom"/>
</dbReference>
<feature type="binding site" evidence="11">
    <location>
        <position position="185"/>
    </location>
    <ligand>
        <name>Zn(2+)</name>
        <dbReference type="ChEBI" id="CHEBI:29105"/>
        <label>1</label>
    </ligand>
</feature>
<dbReference type="PRINTS" id="PR00625">
    <property type="entry name" value="JDOMAIN"/>
</dbReference>
<evidence type="ECO:0000256" key="13">
    <source>
        <dbReference type="SAM" id="MobiDB-lite"/>
    </source>
</evidence>
<sequence>MAQKEWIDKDYYKVLGVSSSASADEIKKAYRKIARDNHPDAHPGDEKAEERFKSASEAYSVLGDKEKRAEYDELKRMVASGGYGAGGFGGSGGAGRAGGTRDFDIGDIFGGGSGMGGGMGGGLGDILGDMFGGGSGGRGGHGGQRTQRRARGADVETEITLDFREATKGVTVPIRLTSPAPCTTCHGSGAKPGTSAKRCGTCSGSGVVSENRGAFGFSRPCPDCNGTGTRIDDPCTDCGGSGRVTRTRTITVRVPAGVVDGQKVRLAGQGEAGERGRAAGDLFVTVHVRPDNLFTRSGDDLKVTVPVSFSELALGGTVTVPTLDNKVKVRVPAGTADGMTLRVRGRGVAKRNGHSGDLLVTVRVTVPKHLDEGAASALRHYAEEEKRSGFDPRADWAGN</sequence>
<feature type="repeat" description="CXXCXGXG motif" evidence="11">
    <location>
        <begin position="221"/>
        <end position="228"/>
    </location>
</feature>
<organism evidence="16 17">
    <name type="scientific">Corynebacterium nuruki</name>
    <dbReference type="NCBI Taxonomy" id="1032851"/>
    <lineage>
        <taxon>Bacteria</taxon>
        <taxon>Bacillati</taxon>
        <taxon>Actinomycetota</taxon>
        <taxon>Actinomycetes</taxon>
        <taxon>Mycobacteriales</taxon>
        <taxon>Corynebacteriaceae</taxon>
        <taxon>Corynebacterium</taxon>
    </lineage>
</organism>
<comment type="cofactor">
    <cofactor evidence="11">
        <name>Zn(2+)</name>
        <dbReference type="ChEBI" id="CHEBI:29105"/>
    </cofactor>
    <text evidence="11">Binds 2 Zn(2+) ions per monomer.</text>
</comment>
<dbReference type="PANTHER" id="PTHR43096:SF54">
    <property type="entry name" value="CHAPERONE PROTEIN DNAJ 1"/>
    <property type="match status" value="1"/>
</dbReference>
<feature type="binding site" evidence="11">
    <location>
        <position position="224"/>
    </location>
    <ligand>
        <name>Zn(2+)</name>
        <dbReference type="ChEBI" id="CHEBI:29105"/>
        <label>2</label>
    </ligand>
</feature>
<dbReference type="AlphaFoldDB" id="A0A3D4SWI4"/>
<dbReference type="FunFam" id="2.10.230.10:FF:000002">
    <property type="entry name" value="Molecular chaperone DnaJ"/>
    <property type="match status" value="1"/>
</dbReference>
<feature type="zinc finger region" description="CR-type" evidence="12">
    <location>
        <begin position="169"/>
        <end position="247"/>
    </location>
</feature>
<comment type="function">
    <text evidence="11">Participates actively in the response to hyperosmotic and heat shock by preventing the aggregation of stress-denatured proteins and by disaggregating proteins, also in an autonomous, DnaK-independent fashion. Unfolded proteins bind initially to DnaJ; upon interaction with the DnaJ-bound protein, DnaK hydrolyzes its bound ATP, resulting in the formation of a stable complex. GrpE releases ADP from DnaK; ATP binding to DnaK triggers the release of the substrate protein, thus completing the reaction cycle. Several rounds of ATP-dependent interactions between DnaJ, DnaK and GrpE are required for fully efficient folding. Also involved, together with DnaK and GrpE, in the DNA replication of plasmids through activation of initiation proteins.</text>
</comment>
<dbReference type="GO" id="GO:0051082">
    <property type="term" value="F:unfolded protein binding"/>
    <property type="evidence" value="ECO:0007669"/>
    <property type="project" value="UniProtKB-UniRule"/>
</dbReference>
<feature type="binding site" evidence="11">
    <location>
        <position position="238"/>
    </location>
    <ligand>
        <name>Zn(2+)</name>
        <dbReference type="ChEBI" id="CHEBI:29105"/>
        <label>1</label>
    </ligand>
</feature>
<evidence type="ECO:0000256" key="2">
    <source>
        <dbReference type="ARBA" id="ARBA00022705"/>
    </source>
</evidence>
<evidence type="ECO:0000313" key="17">
    <source>
        <dbReference type="Proteomes" id="UP000261739"/>
    </source>
</evidence>
<evidence type="ECO:0000256" key="3">
    <source>
        <dbReference type="ARBA" id="ARBA00022723"/>
    </source>
</evidence>
<accession>A0A3D4SWI4</accession>
<dbReference type="Gene3D" id="1.10.287.110">
    <property type="entry name" value="DnaJ domain"/>
    <property type="match status" value="1"/>
</dbReference>
<evidence type="ECO:0000256" key="10">
    <source>
        <dbReference type="ARBA" id="ARBA00067609"/>
    </source>
</evidence>
<dbReference type="Pfam" id="PF00226">
    <property type="entry name" value="DnaJ"/>
    <property type="match status" value="1"/>
</dbReference>
<feature type="binding site" evidence="11">
    <location>
        <position position="199"/>
    </location>
    <ligand>
        <name>Zn(2+)</name>
        <dbReference type="ChEBI" id="CHEBI:29105"/>
        <label>2</label>
    </ligand>
</feature>
<evidence type="ECO:0000256" key="12">
    <source>
        <dbReference type="PROSITE-ProRule" id="PRU00546"/>
    </source>
</evidence>
<dbReference type="FunFam" id="2.60.260.20:FF:000005">
    <property type="entry name" value="Chaperone protein dnaJ 1, mitochondrial"/>
    <property type="match status" value="1"/>
</dbReference>
<dbReference type="GO" id="GO:0031072">
    <property type="term" value="F:heat shock protein binding"/>
    <property type="evidence" value="ECO:0007669"/>
    <property type="project" value="InterPro"/>
</dbReference>
<name>A0A3D4SWI4_9CORY</name>
<feature type="repeat" description="CXXCXGXG motif" evidence="11">
    <location>
        <begin position="199"/>
        <end position="206"/>
    </location>
</feature>